<comment type="similarity">
    <text evidence="1">Belongs to the NFX1 family.</text>
</comment>
<name>A0A9Q9VRC7_CYPCA</name>
<dbReference type="InterPro" id="IPR000967">
    <property type="entry name" value="Znf_NFX1"/>
</dbReference>
<evidence type="ECO:0000256" key="7">
    <source>
        <dbReference type="SAM" id="Coils"/>
    </source>
</evidence>
<accession>A0A9Q9VRC7</accession>
<evidence type="ECO:0000256" key="5">
    <source>
        <dbReference type="ARBA" id="ARBA00022833"/>
    </source>
</evidence>
<evidence type="ECO:0000256" key="3">
    <source>
        <dbReference type="ARBA" id="ARBA00022737"/>
    </source>
</evidence>
<evidence type="ECO:0000256" key="9">
    <source>
        <dbReference type="SAM" id="Phobius"/>
    </source>
</evidence>
<evidence type="ECO:0000256" key="2">
    <source>
        <dbReference type="ARBA" id="ARBA00022723"/>
    </source>
</evidence>
<dbReference type="CDD" id="cd16697">
    <property type="entry name" value="RING-CH-C4HC3_NFXL1"/>
    <property type="match status" value="1"/>
</dbReference>
<evidence type="ECO:0000256" key="8">
    <source>
        <dbReference type="SAM" id="MobiDB-lite"/>
    </source>
</evidence>
<dbReference type="GO" id="GO:0000977">
    <property type="term" value="F:RNA polymerase II transcription regulatory region sequence-specific DNA binding"/>
    <property type="evidence" value="ECO:0007669"/>
    <property type="project" value="TreeGrafter"/>
</dbReference>
<dbReference type="CTD" id="152518"/>
<organism evidence="11">
    <name type="scientific">Cyprinus carpio</name>
    <name type="common">Common carp</name>
    <dbReference type="NCBI Taxonomy" id="7962"/>
    <lineage>
        <taxon>Eukaryota</taxon>
        <taxon>Metazoa</taxon>
        <taxon>Chordata</taxon>
        <taxon>Craniata</taxon>
        <taxon>Vertebrata</taxon>
        <taxon>Euteleostomi</taxon>
        <taxon>Actinopterygii</taxon>
        <taxon>Neopterygii</taxon>
        <taxon>Teleostei</taxon>
        <taxon>Ostariophysi</taxon>
        <taxon>Cypriniformes</taxon>
        <taxon>Cyprinidae</taxon>
        <taxon>Cyprininae</taxon>
        <taxon>Cyprinus</taxon>
    </lineage>
</organism>
<dbReference type="AlphaFoldDB" id="A0A9Q9VRC7"/>
<dbReference type="PANTHER" id="PTHR12360:SF1">
    <property type="entry name" value="NF-X1-TYPE ZINC FINGER PROTEIN NFXL1"/>
    <property type="match status" value="1"/>
</dbReference>
<gene>
    <name evidence="11" type="primary">nfxl1</name>
</gene>
<dbReference type="SMART" id="SM00438">
    <property type="entry name" value="ZnF_NFX"/>
    <property type="match status" value="10"/>
</dbReference>
<dbReference type="InterPro" id="IPR001841">
    <property type="entry name" value="Znf_RING"/>
</dbReference>
<dbReference type="RefSeq" id="XP_042569760.1">
    <property type="nucleotide sequence ID" value="XM_042713826.1"/>
</dbReference>
<dbReference type="GO" id="GO:0000981">
    <property type="term" value="F:DNA-binding transcription factor activity, RNA polymerase II-specific"/>
    <property type="evidence" value="ECO:0007669"/>
    <property type="project" value="TreeGrafter"/>
</dbReference>
<keyword evidence="4 6" id="KW-0863">Zinc-finger</keyword>
<keyword evidence="9" id="KW-0812">Transmembrane</keyword>
<sequence length="916" mass="101391">MDPAWRQRGRGRGQGRGQITANPSTARPPGAVGSEVRGTGELKGSVTSRRVTRCSLRSDAALRCVCFSAVSSQSRFEEIRKSDRAAAQRLATEPYSSSSEDEDEDDVSEDGGKRGKILQSALSPYSSHTGDTDVRLLEKTRHYLHEVCQSGGVTCLICIASVRRTQPVWSCVACYCIFHITCIQKWAKDSIFLVSSVTDEDFGKKDHPWPCPKCRYEYSPHQTPTRYYCYCGKEAEPAPDPWLLPHSCGQVCEREFKPSCGHRCLLLCHPGPCPPCPKMVSVSCLCRKSSRVPRRCSAKAWSCAQTCRRTLPCQIHTCANTCHAGDCAPCPRVSLQMCACGRQRTERPCASPEWHCDQVCGHPLSCGNHTCERVCHTGVCGECPRAGNRSCSCGKTKSVLPCTVDVPTCGDTCGKKLDCGLHTCSMRCHRGACETCRQEVEKTCRCGRYSKLMPCHKEYLCESKCNKTRACSRHQCKRKCCPGNCPPCDMGCGRMLGCRNHKCPSVCHQGSCYPCPEMVEVRCDCSLTMISVPCGREKSTKPPRCKELCRKLPSCHHSSQEQHRCHFGPCPPCKQPCQRPLAGCVHLCPAPCHDQVLVKATDRALLAGPWEQPSTPAFVRMALPCPSCMVPIPTACLGEHEVSPVPCHTRGPFSCGRSCGRNLACGNHTCILECHHVTAVPNSDKTKAGQECEQCEEGCSKPRPAGCTHPCALACHLGNCPPCRLMVRQRCHCKISSLYIECVKFTSADEQGKQLLSSCQNQCPKQLGCGHRCKLLCHPGECDQSCSQRVKVKCPCKRIKKEFPCSRVRSENDLVVCDETCRELQKKHAEACAAEERAALEGEMRKQQAELEAFEKRQKGRRKKNRKVTEMETEEGVWHRYKLHLLLAICGILLAVAAFCLLQLTNQETDRQNTGQ</sequence>
<dbReference type="CDD" id="cd06008">
    <property type="entry name" value="NF-X1-zinc-finger"/>
    <property type="match status" value="6"/>
</dbReference>
<evidence type="ECO:0000256" key="4">
    <source>
        <dbReference type="ARBA" id="ARBA00022771"/>
    </source>
</evidence>
<keyword evidence="7" id="KW-0175">Coiled coil</keyword>
<keyword evidence="5" id="KW-0862">Zinc</keyword>
<feature type="coiled-coil region" evidence="7">
    <location>
        <begin position="830"/>
        <end position="857"/>
    </location>
</feature>
<dbReference type="OrthoDB" id="536399at2759"/>
<keyword evidence="9" id="KW-0472">Membrane</keyword>
<dbReference type="GeneID" id="109055267"/>
<evidence type="ECO:0000256" key="6">
    <source>
        <dbReference type="PROSITE-ProRule" id="PRU00175"/>
    </source>
</evidence>
<reference evidence="11" key="1">
    <citation type="submission" date="2025-08" db="UniProtKB">
        <authorList>
            <consortium name="RefSeq"/>
        </authorList>
    </citation>
    <scope>IDENTIFICATION</scope>
    <source>
        <tissue evidence="11">Muscle</tissue>
    </source>
</reference>
<evidence type="ECO:0000313" key="11">
    <source>
        <dbReference type="RefSeq" id="XP_042569760.1"/>
    </source>
</evidence>
<proteinExistence type="inferred from homology"/>
<feature type="domain" description="RING-type" evidence="10">
    <location>
        <begin position="155"/>
        <end position="215"/>
    </location>
</feature>
<dbReference type="GO" id="GO:0008270">
    <property type="term" value="F:zinc ion binding"/>
    <property type="evidence" value="ECO:0007669"/>
    <property type="project" value="UniProtKB-KW"/>
</dbReference>
<feature type="region of interest" description="Disordered" evidence="8">
    <location>
        <begin position="1"/>
        <end position="48"/>
    </location>
</feature>
<keyword evidence="9" id="KW-1133">Transmembrane helix</keyword>
<dbReference type="PROSITE" id="PS50089">
    <property type="entry name" value="ZF_RING_2"/>
    <property type="match status" value="1"/>
</dbReference>
<dbReference type="Proteomes" id="UP001155660">
    <property type="component" value="Chromosome A23"/>
</dbReference>
<feature type="compositionally biased region" description="Acidic residues" evidence="8">
    <location>
        <begin position="99"/>
        <end position="109"/>
    </location>
</feature>
<dbReference type="PANTHER" id="PTHR12360">
    <property type="entry name" value="NUCLEAR TRANSCRIPTION FACTOR, X-BOX BINDING 1 NFX1"/>
    <property type="match status" value="1"/>
</dbReference>
<feature type="region of interest" description="Disordered" evidence="8">
    <location>
        <begin position="87"/>
        <end position="113"/>
    </location>
</feature>
<dbReference type="GO" id="GO:0005634">
    <property type="term" value="C:nucleus"/>
    <property type="evidence" value="ECO:0007669"/>
    <property type="project" value="InterPro"/>
</dbReference>
<dbReference type="Pfam" id="PF01422">
    <property type="entry name" value="zf-NF-X1"/>
    <property type="match status" value="11"/>
</dbReference>
<evidence type="ECO:0000259" key="10">
    <source>
        <dbReference type="PROSITE" id="PS50089"/>
    </source>
</evidence>
<keyword evidence="2" id="KW-0479">Metal-binding</keyword>
<feature type="transmembrane region" description="Helical" evidence="9">
    <location>
        <begin position="883"/>
        <end position="902"/>
    </location>
</feature>
<protein>
    <submittedName>
        <fullName evidence="11">LOW QUALITY PROTEIN: NF-X1-type zinc finger protein NFXL1</fullName>
    </submittedName>
</protein>
<keyword evidence="3" id="KW-0677">Repeat</keyword>
<dbReference type="InterPro" id="IPR034078">
    <property type="entry name" value="NFX1_fam"/>
</dbReference>
<dbReference type="KEGG" id="ccar:109055267"/>
<evidence type="ECO:0000256" key="1">
    <source>
        <dbReference type="ARBA" id="ARBA00007269"/>
    </source>
</evidence>